<evidence type="ECO:0000313" key="1">
    <source>
        <dbReference type="EMBL" id="TSC96237.1"/>
    </source>
</evidence>
<reference evidence="1 2" key="1">
    <citation type="submission" date="2017-07" db="EMBL/GenBank/DDBJ databases">
        <title>Mechanisms for carbon and nitrogen cycling indicate functional differentiation within the Candidate Phyla Radiation.</title>
        <authorList>
            <person name="Danczak R.E."/>
            <person name="Johnston M.D."/>
            <person name="Kenah C."/>
            <person name="Slattery M."/>
            <person name="Wrighton K.C."/>
            <person name="Wilkins M.J."/>
        </authorList>
    </citation>
    <scope>NUCLEOTIDE SEQUENCE [LARGE SCALE GENOMIC DNA]</scope>
    <source>
        <strain evidence="1">Licking1014_2</strain>
    </source>
</reference>
<gene>
    <name evidence="1" type="ORF">CEN88_387</name>
</gene>
<organism evidence="1 2">
    <name type="scientific">Candidatus Berkelbacteria bacterium Licking1014_2</name>
    <dbReference type="NCBI Taxonomy" id="2017146"/>
    <lineage>
        <taxon>Bacteria</taxon>
        <taxon>Candidatus Berkelbacteria</taxon>
    </lineage>
</organism>
<name>A0A554LTR0_9BACT</name>
<evidence type="ECO:0000313" key="2">
    <source>
        <dbReference type="Proteomes" id="UP000318711"/>
    </source>
</evidence>
<feature type="non-terminal residue" evidence="1">
    <location>
        <position position="1"/>
    </location>
</feature>
<dbReference type="AlphaFoldDB" id="A0A554LTR0"/>
<dbReference type="Proteomes" id="UP000318711">
    <property type="component" value="Unassembled WGS sequence"/>
</dbReference>
<sequence>LNFSENLSQDPTPDDAWDEDGNLSECFQDDWEDYQEEKRLFEMEKPTERVVDTCYAIIQEPPERVKLSLWEILKRLNVRPLTFIGYCRNDICAFPDSDRSLPAMCFGHERECRYVEFPFDGWALAFYVREWYRQFENGVLIWR</sequence>
<proteinExistence type="predicted"/>
<dbReference type="EMBL" id="VMGL01000045">
    <property type="protein sequence ID" value="TSC96237.1"/>
    <property type="molecule type" value="Genomic_DNA"/>
</dbReference>
<protein>
    <submittedName>
        <fullName evidence="1">Uncharacterized protein</fullName>
    </submittedName>
</protein>
<accession>A0A554LTR0</accession>
<comment type="caution">
    <text evidence="1">The sequence shown here is derived from an EMBL/GenBank/DDBJ whole genome shotgun (WGS) entry which is preliminary data.</text>
</comment>